<keyword evidence="1" id="KW-0812">Transmembrane</keyword>
<keyword evidence="1" id="KW-1133">Transmembrane helix</keyword>
<name>A0A5C4TJL4_FRUSA</name>
<dbReference type="EMBL" id="QFCR01000005">
    <property type="protein sequence ID" value="TNK90685.1"/>
    <property type="molecule type" value="Genomic_DNA"/>
</dbReference>
<protein>
    <recommendedName>
        <fullName evidence="4">DUF3290 domain-containing protein</fullName>
    </recommendedName>
</protein>
<gene>
    <name evidence="2" type="ORF">DID87_02520</name>
</gene>
<accession>A0A5C4TJL4</accession>
<evidence type="ECO:0000313" key="3">
    <source>
        <dbReference type="Proteomes" id="UP000313312"/>
    </source>
</evidence>
<keyword evidence="1" id="KW-0472">Membrane</keyword>
<dbReference type="AlphaFoldDB" id="A0A5C4TJL4"/>
<evidence type="ECO:0000313" key="2">
    <source>
        <dbReference type="EMBL" id="TNK90685.1"/>
    </source>
</evidence>
<dbReference type="InterPro" id="IPR021707">
    <property type="entry name" value="DUF3290"/>
</dbReference>
<reference evidence="2 3" key="1">
    <citation type="submission" date="2018-05" db="EMBL/GenBank/DDBJ databases">
        <title>Lactobacillus sanfranciscensis Ah4 draft denome sequence.</title>
        <authorList>
            <person name="Zhang G."/>
        </authorList>
    </citation>
    <scope>NUCLEOTIDE SEQUENCE [LARGE SCALE GENOMIC DNA]</scope>
    <source>
        <strain evidence="2 3">Ah4</strain>
    </source>
</reference>
<feature type="transmembrane region" description="Helical" evidence="1">
    <location>
        <begin position="15"/>
        <end position="38"/>
    </location>
</feature>
<organism evidence="2 3">
    <name type="scientific">Fructilactobacillus sanfranciscensis</name>
    <name type="common">Lactobacillus sanfranciscensis</name>
    <dbReference type="NCBI Taxonomy" id="1625"/>
    <lineage>
        <taxon>Bacteria</taxon>
        <taxon>Bacillati</taxon>
        <taxon>Bacillota</taxon>
        <taxon>Bacilli</taxon>
        <taxon>Lactobacillales</taxon>
        <taxon>Lactobacillaceae</taxon>
        <taxon>Fructilactobacillus</taxon>
    </lineage>
</organism>
<dbReference type="Proteomes" id="UP000313312">
    <property type="component" value="Unassembled WGS sequence"/>
</dbReference>
<dbReference type="RefSeq" id="WP_139562173.1">
    <property type="nucleotide sequence ID" value="NZ_CAUOSB010000001.1"/>
</dbReference>
<proteinExistence type="predicted"/>
<evidence type="ECO:0008006" key="4">
    <source>
        <dbReference type="Google" id="ProtNLM"/>
    </source>
</evidence>
<evidence type="ECO:0000256" key="1">
    <source>
        <dbReference type="SAM" id="Phobius"/>
    </source>
</evidence>
<feature type="transmembrane region" description="Helical" evidence="1">
    <location>
        <begin position="50"/>
        <end position="70"/>
    </location>
</feature>
<sequence>MNLYSLQYIEHSFNLITYFHSILTAFIALVMIISGIFYYRNQNNPRFRSLFILVSMIGALIIAMQAGRLIDQQNSDSKTGETVQLIKKVAKDHHVSTNQIYSSSTTLADGMTLQIGKNTILLVSMVINLVIH</sequence>
<dbReference type="Pfam" id="PF11694">
    <property type="entry name" value="DUF3290"/>
    <property type="match status" value="1"/>
</dbReference>
<comment type="caution">
    <text evidence="2">The sequence shown here is derived from an EMBL/GenBank/DDBJ whole genome shotgun (WGS) entry which is preliminary data.</text>
</comment>